<evidence type="ECO:0000256" key="4">
    <source>
        <dbReference type="ARBA" id="ARBA00022801"/>
    </source>
</evidence>
<keyword evidence="6" id="KW-0067">ATP-binding</keyword>
<evidence type="ECO:0000313" key="11">
    <source>
        <dbReference type="EMBL" id="KAG5445959.1"/>
    </source>
</evidence>
<evidence type="ECO:0000259" key="9">
    <source>
        <dbReference type="PROSITE" id="PS51192"/>
    </source>
</evidence>
<keyword evidence="12" id="KW-1185">Reference proteome</keyword>
<evidence type="ECO:0000256" key="7">
    <source>
        <dbReference type="ARBA" id="ARBA00047984"/>
    </source>
</evidence>
<dbReference type="PANTHER" id="PTHR18934:SF99">
    <property type="entry name" value="ATP-DEPENDENT RNA HELICASE DHX37-RELATED"/>
    <property type="match status" value="1"/>
</dbReference>
<evidence type="ECO:0000256" key="8">
    <source>
        <dbReference type="SAM" id="MobiDB-lite"/>
    </source>
</evidence>
<feature type="region of interest" description="Disordered" evidence="8">
    <location>
        <begin position="105"/>
        <end position="153"/>
    </location>
</feature>
<evidence type="ECO:0000259" key="10">
    <source>
        <dbReference type="PROSITE" id="PS51194"/>
    </source>
</evidence>
<accession>A0A8T1MAB4</accession>
<dbReference type="SUPFAM" id="SSF52540">
    <property type="entry name" value="P-loop containing nucleoside triphosphate hydrolases"/>
    <property type="match status" value="1"/>
</dbReference>
<dbReference type="PROSITE" id="PS51192">
    <property type="entry name" value="HELICASE_ATP_BIND_1"/>
    <property type="match status" value="1"/>
</dbReference>
<proteinExistence type="inferred from homology"/>
<dbReference type="SMART" id="SM00490">
    <property type="entry name" value="HELICc"/>
    <property type="match status" value="1"/>
</dbReference>
<feature type="domain" description="Helicase ATP-binding" evidence="9">
    <location>
        <begin position="230"/>
        <end position="408"/>
    </location>
</feature>
<dbReference type="InterPro" id="IPR011709">
    <property type="entry name" value="DEAD-box_helicase_OB_fold"/>
</dbReference>
<feature type="region of interest" description="Disordered" evidence="8">
    <location>
        <begin position="1"/>
        <end position="75"/>
    </location>
</feature>
<protein>
    <recommendedName>
        <fullName evidence="2">RNA helicase</fullName>
        <ecNumber evidence="2">3.6.4.13</ecNumber>
    </recommendedName>
</protein>
<dbReference type="Pfam" id="PF23362">
    <property type="entry name" value="DHX37_C"/>
    <property type="match status" value="1"/>
</dbReference>
<keyword evidence="5 11" id="KW-0347">Helicase</keyword>
<reference evidence="11 12" key="1">
    <citation type="journal article" date="2018" name="Biotechnol. Adv.">
        <title>Improved genomic resources and new bioinformatic workflow for the carcinogenic parasite Clonorchis sinensis: Biotechnological implications.</title>
        <authorList>
            <person name="Wang D."/>
            <person name="Korhonen P.K."/>
            <person name="Gasser R.B."/>
            <person name="Young N.D."/>
        </authorList>
    </citation>
    <scope>NUCLEOTIDE SEQUENCE [LARGE SCALE GENOMIC DNA]</scope>
    <source>
        <strain evidence="11">Cs-k2</strain>
    </source>
</reference>
<reference evidence="11 12" key="2">
    <citation type="journal article" date="2021" name="Genomics">
        <title>High-quality reference genome for Clonorchis sinensis.</title>
        <authorList>
            <person name="Young N.D."/>
            <person name="Stroehlein A.J."/>
            <person name="Kinkar L."/>
            <person name="Wang T."/>
            <person name="Sohn W.M."/>
            <person name="Chang B.C.H."/>
            <person name="Kaur P."/>
            <person name="Weisz D."/>
            <person name="Dudchenko O."/>
            <person name="Aiden E.L."/>
            <person name="Korhonen P.K."/>
            <person name="Gasser R.B."/>
        </authorList>
    </citation>
    <scope>NUCLEOTIDE SEQUENCE [LARGE SCALE GENOMIC DNA]</scope>
    <source>
        <strain evidence="11">Cs-k2</strain>
    </source>
</reference>
<dbReference type="InterPro" id="IPR056371">
    <property type="entry name" value="DHX37-like_C"/>
</dbReference>
<dbReference type="OrthoDB" id="10025033at2759"/>
<dbReference type="GO" id="GO:0003723">
    <property type="term" value="F:RNA binding"/>
    <property type="evidence" value="ECO:0007669"/>
    <property type="project" value="TreeGrafter"/>
</dbReference>
<keyword evidence="3" id="KW-0547">Nucleotide-binding</keyword>
<dbReference type="InterPro" id="IPR002464">
    <property type="entry name" value="DNA/RNA_helicase_DEAH_CS"/>
</dbReference>
<comment type="caution">
    <text evidence="11">The sequence shown here is derived from an EMBL/GenBank/DDBJ whole genome shotgun (WGS) entry which is preliminary data.</text>
</comment>
<dbReference type="Pfam" id="PF00271">
    <property type="entry name" value="Helicase_C"/>
    <property type="match status" value="1"/>
</dbReference>
<dbReference type="SMART" id="SM00487">
    <property type="entry name" value="DEXDc"/>
    <property type="match status" value="1"/>
</dbReference>
<dbReference type="Gene3D" id="1.20.120.1080">
    <property type="match status" value="1"/>
</dbReference>
<dbReference type="InterPro" id="IPR011545">
    <property type="entry name" value="DEAD/DEAH_box_helicase_dom"/>
</dbReference>
<dbReference type="Proteomes" id="UP000286415">
    <property type="component" value="Unassembled WGS sequence"/>
</dbReference>
<name>A0A8T1MAB4_CLOSI</name>
<dbReference type="SMART" id="SM00847">
    <property type="entry name" value="HA2"/>
    <property type="match status" value="1"/>
</dbReference>
<keyword evidence="4" id="KW-0378">Hydrolase</keyword>
<comment type="similarity">
    <text evidence="1">Belongs to the DEAD box helicase family. DEAH subfamily.</text>
</comment>
<dbReference type="GO" id="GO:0005524">
    <property type="term" value="F:ATP binding"/>
    <property type="evidence" value="ECO:0007669"/>
    <property type="project" value="UniProtKB-KW"/>
</dbReference>
<dbReference type="FunFam" id="3.40.50.300:FF:000637">
    <property type="entry name" value="ATP-dependent RNA helicase DHX37/DHR1"/>
    <property type="match status" value="1"/>
</dbReference>
<evidence type="ECO:0000256" key="5">
    <source>
        <dbReference type="ARBA" id="ARBA00022806"/>
    </source>
</evidence>
<organism evidence="11 12">
    <name type="scientific">Clonorchis sinensis</name>
    <name type="common">Chinese liver fluke</name>
    <dbReference type="NCBI Taxonomy" id="79923"/>
    <lineage>
        <taxon>Eukaryota</taxon>
        <taxon>Metazoa</taxon>
        <taxon>Spiralia</taxon>
        <taxon>Lophotrochozoa</taxon>
        <taxon>Platyhelminthes</taxon>
        <taxon>Trematoda</taxon>
        <taxon>Digenea</taxon>
        <taxon>Opisthorchiida</taxon>
        <taxon>Opisthorchiata</taxon>
        <taxon>Opisthorchiidae</taxon>
        <taxon>Clonorchis</taxon>
    </lineage>
</organism>
<dbReference type="GO" id="GO:0000462">
    <property type="term" value="P:maturation of SSU-rRNA from tricistronic rRNA transcript (SSU-rRNA, 5.8S rRNA, LSU-rRNA)"/>
    <property type="evidence" value="ECO:0007669"/>
    <property type="project" value="TreeGrafter"/>
</dbReference>
<evidence type="ECO:0000256" key="1">
    <source>
        <dbReference type="ARBA" id="ARBA00008792"/>
    </source>
</evidence>
<dbReference type="Pfam" id="PF21010">
    <property type="entry name" value="HA2_C"/>
    <property type="match status" value="1"/>
</dbReference>
<dbReference type="InterPro" id="IPR001650">
    <property type="entry name" value="Helicase_C-like"/>
</dbReference>
<dbReference type="Gene3D" id="3.40.50.300">
    <property type="entry name" value="P-loop containing nucleotide triphosphate hydrolases"/>
    <property type="match status" value="3"/>
</dbReference>
<dbReference type="Pfam" id="PF07717">
    <property type="entry name" value="OB_NTP_bind"/>
    <property type="match status" value="1"/>
</dbReference>
<dbReference type="Pfam" id="PF00270">
    <property type="entry name" value="DEAD"/>
    <property type="match status" value="1"/>
</dbReference>
<gene>
    <name evidence="11" type="ORF">CSKR_102800</name>
</gene>
<dbReference type="InterPro" id="IPR027417">
    <property type="entry name" value="P-loop_NTPase"/>
</dbReference>
<feature type="region of interest" description="Disordered" evidence="8">
    <location>
        <begin position="485"/>
        <end position="507"/>
    </location>
</feature>
<dbReference type="PANTHER" id="PTHR18934">
    <property type="entry name" value="ATP-DEPENDENT RNA HELICASE"/>
    <property type="match status" value="1"/>
</dbReference>
<dbReference type="SMART" id="SM00382">
    <property type="entry name" value="AAA"/>
    <property type="match status" value="1"/>
</dbReference>
<comment type="catalytic activity">
    <reaction evidence="7">
        <text>ATP + H2O = ADP + phosphate + H(+)</text>
        <dbReference type="Rhea" id="RHEA:13065"/>
        <dbReference type="ChEBI" id="CHEBI:15377"/>
        <dbReference type="ChEBI" id="CHEBI:15378"/>
        <dbReference type="ChEBI" id="CHEBI:30616"/>
        <dbReference type="ChEBI" id="CHEBI:43474"/>
        <dbReference type="ChEBI" id="CHEBI:456216"/>
        <dbReference type="EC" id="3.6.4.13"/>
    </reaction>
</comment>
<feature type="region of interest" description="Disordered" evidence="8">
    <location>
        <begin position="1069"/>
        <end position="1097"/>
    </location>
</feature>
<dbReference type="EMBL" id="NIRI02000056">
    <property type="protein sequence ID" value="KAG5445959.1"/>
    <property type="molecule type" value="Genomic_DNA"/>
</dbReference>
<dbReference type="PROSITE" id="PS00690">
    <property type="entry name" value="DEAH_ATP_HELICASE"/>
    <property type="match status" value="1"/>
</dbReference>
<dbReference type="GO" id="GO:0016787">
    <property type="term" value="F:hydrolase activity"/>
    <property type="evidence" value="ECO:0007669"/>
    <property type="project" value="UniProtKB-KW"/>
</dbReference>
<evidence type="ECO:0000256" key="2">
    <source>
        <dbReference type="ARBA" id="ARBA00012552"/>
    </source>
</evidence>
<sequence length="1279" mass="142559">MESSKPNLIEFSYDPTQYDPSNPLVLPAKLDKERDSKAKSLKRRDEVQSQILSKKKRKELERKLAQKQKKLSRGELWKELENLNSAQSPAVTESKVSVLPLFQRTRKVAKRKSENSSQFNKGKSWKGIPAPKSDESRSTDDYSTDEESNHSGKMDVSLPLVSQETASSPAVPTGPVAEQSCLKTVPEPSASTEAPQETPKPARYVLVSRTPDVVAARLTLPIIADEAAIMEAISQNDCIIICGATGCGKTTQVPQFLYEAGYSKDGYMIGITEPRRVAAISMSKRVSEELNLSSGQVSYHIRYEKTVVKGTEIKFMTDGVLLQEVKQDFELSRYSVIIVDEAHERSIYTDVLLGLLSLILRLRRRRYAEGTPTRGTVLPPLKLIIMSATLRVSDFSENTRLFPASPNGPPPVIQVESRQFPVTCHFAKVTQPDYLKAAFRKVIQIHENAPAGGILVFLTGQREVLTLCSWLSRAFPATTTNVISRETKRRGKNKKTYQQSKDHDSFANMNESISELDSTVSRINLDNFDIIPMDEETELGSVRPVSENPLKPSSRTSKKSEPLEDTGNHQVDSDLEEVEDDDDVLQEISTSRKNVTAVPIRALPLYSLLSPERQQLVFETPPEGHRLVVVATNVAETSLTIPNIRFVVDSGKVKTKVYDPATGASSFEIVWISQASAEQRAGRAGRVAPGQCYRLYSSQVFSSMNQFAVPDILTRPIDEVVLMLKSYLGSTPLSRFPLPTSPSAAAIEFAEYRLISLGALQETQGFAERAGTTALNTITRAGRWMARLPLPARFARMLLFANQHQLMPYAVVLVAALSVPDLYINPNPEQSSEANESVKSVAEHFRTNFAQQFVRRREDLYFGDLAVLLGTVCCLERYSAQLNGLAPSEEGVFEACGGAKRVSQDPDGALKFLVERCGVRWNAYKEVRQLRRQLTDILNANVPDLCLTLDLVLPRPTGDQINQLRQLFLVGSPCHVASKFDVTVEGLPAKDRRRLRYAYKVPGVSGPVFIDSSSPLARENCPFIAFLELHRTSKPFLRTVCAVDPQWIPFLAPHNYKVEGVVVSDELSPASGSFSSDRIKQADTDPDQANTDVTPDTESLKPEKIQRLFKLPTPRYDADHDVVVTGAKRVCYLGTCASELEGDNGELELPNFSMLVPINSLACARFLGPDEAFTWSVRWFARALLEGHVFSEFLTWFPQRIKQNLTPTLMTVSWGLVRPEVRKLVSSLASAKVDNRRNLMVKWKTEPFYLSRELASWLKPEFVADFHNKWPIVPVISGV</sequence>
<dbReference type="GO" id="GO:0005730">
    <property type="term" value="C:nucleolus"/>
    <property type="evidence" value="ECO:0007669"/>
    <property type="project" value="TreeGrafter"/>
</dbReference>
<dbReference type="CDD" id="cd18791">
    <property type="entry name" value="SF2_C_RHA"/>
    <property type="match status" value="1"/>
</dbReference>
<dbReference type="InterPro" id="IPR007502">
    <property type="entry name" value="Helicase-assoc_dom"/>
</dbReference>
<feature type="domain" description="Helicase C-terminal" evidence="10">
    <location>
        <begin position="558"/>
        <end position="728"/>
    </location>
</feature>
<feature type="region of interest" description="Disordered" evidence="8">
    <location>
        <begin position="539"/>
        <end position="580"/>
    </location>
</feature>
<dbReference type="PROSITE" id="PS51194">
    <property type="entry name" value="HELICASE_CTER"/>
    <property type="match status" value="1"/>
</dbReference>
<evidence type="ECO:0000256" key="6">
    <source>
        <dbReference type="ARBA" id="ARBA00022840"/>
    </source>
</evidence>
<dbReference type="InterPro" id="IPR014001">
    <property type="entry name" value="Helicase_ATP-bd"/>
</dbReference>
<evidence type="ECO:0000256" key="3">
    <source>
        <dbReference type="ARBA" id="ARBA00022741"/>
    </source>
</evidence>
<dbReference type="GO" id="GO:0003724">
    <property type="term" value="F:RNA helicase activity"/>
    <property type="evidence" value="ECO:0007669"/>
    <property type="project" value="UniProtKB-EC"/>
</dbReference>
<feature type="compositionally biased region" description="Polar residues" evidence="8">
    <location>
        <begin position="1087"/>
        <end position="1097"/>
    </location>
</feature>
<dbReference type="EC" id="3.6.4.13" evidence="2"/>
<dbReference type="AlphaFoldDB" id="A0A8T1MAB4"/>
<evidence type="ECO:0000313" key="12">
    <source>
        <dbReference type="Proteomes" id="UP000286415"/>
    </source>
</evidence>
<feature type="compositionally biased region" description="Basic and acidic residues" evidence="8">
    <location>
        <begin position="29"/>
        <end position="47"/>
    </location>
</feature>
<dbReference type="InterPro" id="IPR003593">
    <property type="entry name" value="AAA+_ATPase"/>
</dbReference>